<organism evidence="12 13">
    <name type="scientific">Lachnellula suecica</name>
    <dbReference type="NCBI Taxonomy" id="602035"/>
    <lineage>
        <taxon>Eukaryota</taxon>
        <taxon>Fungi</taxon>
        <taxon>Dikarya</taxon>
        <taxon>Ascomycota</taxon>
        <taxon>Pezizomycotina</taxon>
        <taxon>Leotiomycetes</taxon>
        <taxon>Helotiales</taxon>
        <taxon>Lachnaceae</taxon>
        <taxon>Lachnellula</taxon>
    </lineage>
</organism>
<protein>
    <recommendedName>
        <fullName evidence="9 11">Adenylosuccinate synthetase</fullName>
        <shortName evidence="9">AMPSase</shortName>
        <shortName evidence="9">AdSS</shortName>
        <ecNumber evidence="9 11">6.3.4.4</ecNumber>
    </recommendedName>
    <alternativeName>
        <fullName evidence="9">IMP--aspartate ligase</fullName>
    </alternativeName>
</protein>
<keyword evidence="6 9" id="KW-0658">Purine biosynthesis</keyword>
<evidence type="ECO:0000256" key="8">
    <source>
        <dbReference type="ARBA" id="ARBA00023134"/>
    </source>
</evidence>
<dbReference type="InterPro" id="IPR001114">
    <property type="entry name" value="Adenylosuccinate_synthetase"/>
</dbReference>
<proteinExistence type="inferred from homology"/>
<evidence type="ECO:0000313" key="13">
    <source>
        <dbReference type="Proteomes" id="UP000469558"/>
    </source>
</evidence>
<reference evidence="12 13" key="1">
    <citation type="submission" date="2018-05" db="EMBL/GenBank/DDBJ databases">
        <title>Genome sequencing and assembly of the regulated plant pathogen Lachnellula willkommii and related sister species for the development of diagnostic species identification markers.</title>
        <authorList>
            <person name="Giroux E."/>
            <person name="Bilodeau G."/>
        </authorList>
    </citation>
    <scope>NUCLEOTIDE SEQUENCE [LARGE SCALE GENOMIC DNA]</scope>
    <source>
        <strain evidence="12 13">CBS 268.59</strain>
    </source>
</reference>
<dbReference type="InterPro" id="IPR018220">
    <property type="entry name" value="Adenylosuccin_syn_GTP-bd"/>
</dbReference>
<evidence type="ECO:0000256" key="5">
    <source>
        <dbReference type="ARBA" id="ARBA00022741"/>
    </source>
</evidence>
<comment type="function">
    <text evidence="9">Plays an important role in the de novo pathway and in the salvage pathway of purine nucleotide biosynthesis. Catalyzes the first commited step in the biosynthesis of AMP from IMP.</text>
</comment>
<comment type="similarity">
    <text evidence="9 11">Belongs to the adenylosuccinate synthetase family.</text>
</comment>
<feature type="binding site" evidence="9">
    <location>
        <position position="226"/>
    </location>
    <ligand>
        <name>IMP</name>
        <dbReference type="ChEBI" id="CHEBI:58053"/>
    </ligand>
</feature>
<evidence type="ECO:0000256" key="2">
    <source>
        <dbReference type="ARBA" id="ARBA00011738"/>
    </source>
</evidence>
<name>A0A8T9C9X9_9HELO</name>
<dbReference type="FunFam" id="1.10.300.10:FF:000001">
    <property type="entry name" value="Adenylosuccinate synthetase"/>
    <property type="match status" value="1"/>
</dbReference>
<feature type="binding site" evidence="9">
    <location>
        <position position="13"/>
    </location>
    <ligand>
        <name>Mg(2+)</name>
        <dbReference type="ChEBI" id="CHEBI:18420"/>
    </ligand>
</feature>
<dbReference type="PANTHER" id="PTHR11846">
    <property type="entry name" value="ADENYLOSUCCINATE SYNTHETASE"/>
    <property type="match status" value="1"/>
</dbReference>
<dbReference type="InterPro" id="IPR027417">
    <property type="entry name" value="P-loop_NTPase"/>
</dbReference>
<comment type="subcellular location">
    <subcellularLocation>
        <location evidence="9">Cytoplasm</location>
    </subcellularLocation>
</comment>
<dbReference type="Gene3D" id="3.40.440.10">
    <property type="entry name" value="Adenylosuccinate Synthetase, subunit A, domain 1"/>
    <property type="match status" value="1"/>
</dbReference>
<feature type="binding site" evidence="9">
    <location>
        <begin position="38"/>
        <end position="41"/>
    </location>
    <ligand>
        <name>IMP</name>
        <dbReference type="ChEBI" id="CHEBI:58053"/>
    </ligand>
</feature>
<dbReference type="PROSITE" id="PS01266">
    <property type="entry name" value="ADENYLOSUCCIN_SYN_1"/>
    <property type="match status" value="1"/>
</dbReference>
<keyword evidence="8 9" id="KW-0342">GTP-binding</keyword>
<comment type="cofactor">
    <cofactor evidence="9">
        <name>Mg(2+)</name>
        <dbReference type="ChEBI" id="CHEBI:18420"/>
    </cofactor>
    <text evidence="9">Binds 1 Mg(2+) ion per subunit.</text>
</comment>
<dbReference type="EMBL" id="QGMK01000315">
    <property type="protein sequence ID" value="TVY82458.1"/>
    <property type="molecule type" value="Genomic_DNA"/>
</dbReference>
<keyword evidence="4 9" id="KW-0479">Metal-binding</keyword>
<feature type="binding site" evidence="9">
    <location>
        <begin position="40"/>
        <end position="42"/>
    </location>
    <ligand>
        <name>GTP</name>
        <dbReference type="ChEBI" id="CHEBI:37565"/>
    </ligand>
</feature>
<evidence type="ECO:0000256" key="9">
    <source>
        <dbReference type="HAMAP-Rule" id="MF_03125"/>
    </source>
</evidence>
<feature type="binding site" evidence="9">
    <location>
        <begin position="13"/>
        <end position="16"/>
    </location>
    <ligand>
        <name>IMP</name>
        <dbReference type="ChEBI" id="CHEBI:58053"/>
    </ligand>
</feature>
<comment type="catalytic activity">
    <reaction evidence="9 11">
        <text>IMP + L-aspartate + GTP = N(6)-(1,2-dicarboxyethyl)-AMP + GDP + phosphate + 2 H(+)</text>
        <dbReference type="Rhea" id="RHEA:15753"/>
        <dbReference type="ChEBI" id="CHEBI:15378"/>
        <dbReference type="ChEBI" id="CHEBI:29991"/>
        <dbReference type="ChEBI" id="CHEBI:37565"/>
        <dbReference type="ChEBI" id="CHEBI:43474"/>
        <dbReference type="ChEBI" id="CHEBI:57567"/>
        <dbReference type="ChEBI" id="CHEBI:58053"/>
        <dbReference type="ChEBI" id="CHEBI:58189"/>
        <dbReference type="EC" id="6.3.4.4"/>
    </reaction>
</comment>
<dbReference type="InterPro" id="IPR033128">
    <property type="entry name" value="Adenylosuccin_syn_Lys_AS"/>
</dbReference>
<dbReference type="GO" id="GO:0046040">
    <property type="term" value="P:IMP metabolic process"/>
    <property type="evidence" value="ECO:0007669"/>
    <property type="project" value="TreeGrafter"/>
</dbReference>
<dbReference type="HAMAP" id="MF_00011">
    <property type="entry name" value="Adenylosucc_synth"/>
    <property type="match status" value="1"/>
</dbReference>
<evidence type="ECO:0000256" key="10">
    <source>
        <dbReference type="PROSITE-ProRule" id="PRU10134"/>
    </source>
</evidence>
<dbReference type="OrthoDB" id="10265645at2759"/>
<dbReference type="AlphaFoldDB" id="A0A8T9C9X9"/>
<keyword evidence="7 9" id="KW-0460">Magnesium</keyword>
<dbReference type="EC" id="6.3.4.4" evidence="9 11"/>
<feature type="binding site" evidence="9">
    <location>
        <begin position="12"/>
        <end position="18"/>
    </location>
    <ligand>
        <name>GTP</name>
        <dbReference type="ChEBI" id="CHEBI:37565"/>
    </ligand>
</feature>
<comment type="pathway">
    <text evidence="9 11">Purine metabolism; AMP biosynthesis via de novo pathway; AMP from IMP: step 1/2.</text>
</comment>
<dbReference type="GO" id="GO:0005737">
    <property type="term" value="C:cytoplasm"/>
    <property type="evidence" value="ECO:0007669"/>
    <property type="project" value="UniProtKB-SubCell"/>
</dbReference>
<comment type="function">
    <text evidence="11">Plays an important role in the de novo pathway of purine nucleotide biosynthesis.</text>
</comment>
<keyword evidence="3 9" id="KW-0436">Ligase</keyword>
<dbReference type="Proteomes" id="UP000469558">
    <property type="component" value="Unassembled WGS sequence"/>
</dbReference>
<feature type="binding site" evidence="9">
    <location>
        <position position="241"/>
    </location>
    <ligand>
        <name>IMP</name>
        <dbReference type="ChEBI" id="CHEBI:58053"/>
    </ligand>
</feature>
<dbReference type="InterPro" id="IPR042109">
    <property type="entry name" value="Adenylosuccinate_synth_dom1"/>
</dbReference>
<feature type="binding site" evidence="9">
    <location>
        <position position="148"/>
    </location>
    <ligand>
        <name>IMP</name>
        <dbReference type="ChEBI" id="CHEBI:58053"/>
        <note>ligand shared between dimeric partners</note>
    </ligand>
</feature>
<keyword evidence="9" id="KW-0963">Cytoplasm</keyword>
<dbReference type="GO" id="GO:0000287">
    <property type="term" value="F:magnesium ion binding"/>
    <property type="evidence" value="ECO:0007669"/>
    <property type="project" value="UniProtKB-UniRule"/>
</dbReference>
<keyword evidence="13" id="KW-1185">Reference proteome</keyword>
<feature type="active site" description="Proton donor" evidence="9">
    <location>
        <position position="41"/>
    </location>
</feature>
<evidence type="ECO:0000256" key="3">
    <source>
        <dbReference type="ARBA" id="ARBA00022598"/>
    </source>
</evidence>
<dbReference type="Pfam" id="PF00709">
    <property type="entry name" value="Adenylsucc_synt"/>
    <property type="match status" value="1"/>
</dbReference>
<feature type="binding site" evidence="9">
    <location>
        <position position="134"/>
    </location>
    <ligand>
        <name>IMP</name>
        <dbReference type="ChEBI" id="CHEBI:58053"/>
    </ligand>
</feature>
<dbReference type="GO" id="GO:0004019">
    <property type="term" value="F:adenylosuccinate synthase activity"/>
    <property type="evidence" value="ECO:0007669"/>
    <property type="project" value="UniProtKB-UniRule"/>
</dbReference>
<comment type="subunit">
    <text evidence="2 9">Homodimer.</text>
</comment>
<feature type="active site" description="Proton acceptor" evidence="9">
    <location>
        <position position="13"/>
    </location>
</feature>
<keyword evidence="5 9" id="KW-0547">Nucleotide-binding</keyword>
<comment type="function">
    <text evidence="1">Plays an important role in the de novo pathway and in the salvage pathway of purine nucleotide biosynthesis. Catalyzes the first committed step in the biosynthesis of AMP from IMP.</text>
</comment>
<sequence>MATTIVLGAQWGDEGKGKLVDILCPTVKFCARGQGGNNAGHTIVVGSGADKITYDFHLLPSGLVNPECINLIGSGVVVHVPAFFKELKDLEAKGLNTARERVYISDRCHVVFDLHQKVDGLSELELKGGKIGTTGKGIGPAYSTKASRSGIRISEIFDEKVLEDKLREMTRGYKLRYGDLLDYDVEEEISRFKQYRKDLQPYVVDAIPLVQSVQKSSSPILIEGANAIMLDLDYGTYPFVTSSNTGMDLDWSRNLAA</sequence>
<dbReference type="SMART" id="SM00788">
    <property type="entry name" value="Adenylsucc_synt"/>
    <property type="match status" value="1"/>
</dbReference>
<comment type="caution">
    <text evidence="12">The sequence shown here is derived from an EMBL/GenBank/DDBJ whole genome shotgun (WGS) entry which is preliminary data.</text>
</comment>
<evidence type="ECO:0000256" key="7">
    <source>
        <dbReference type="ARBA" id="ARBA00022842"/>
    </source>
</evidence>
<evidence type="ECO:0000256" key="1">
    <source>
        <dbReference type="ARBA" id="ARBA00003779"/>
    </source>
</evidence>
<comment type="caution">
    <text evidence="9">Lacks conserved residue(s) required for the propagation of feature annotation.</text>
</comment>
<dbReference type="Gene3D" id="1.10.300.10">
    <property type="entry name" value="Adenylosuccinate Synthetase, subunit A, domain 2"/>
    <property type="match status" value="1"/>
</dbReference>
<evidence type="ECO:0000256" key="6">
    <source>
        <dbReference type="ARBA" id="ARBA00022755"/>
    </source>
</evidence>
<dbReference type="PROSITE" id="PS00513">
    <property type="entry name" value="ADENYLOSUCCIN_SYN_2"/>
    <property type="match status" value="1"/>
</dbReference>
<evidence type="ECO:0000256" key="11">
    <source>
        <dbReference type="RuleBase" id="RU000520"/>
    </source>
</evidence>
<feature type="active site" evidence="10">
    <location>
        <position position="145"/>
    </location>
</feature>
<evidence type="ECO:0000256" key="4">
    <source>
        <dbReference type="ARBA" id="ARBA00022723"/>
    </source>
</evidence>
<dbReference type="InterPro" id="IPR042110">
    <property type="entry name" value="Adenylosuccinate_synth_dom2"/>
</dbReference>
<accession>A0A8T9C9X9</accession>
<feature type="binding site" evidence="9">
    <location>
        <position position="40"/>
    </location>
    <ligand>
        <name>Mg(2+)</name>
        <dbReference type="ChEBI" id="CHEBI:18420"/>
    </ligand>
</feature>
<evidence type="ECO:0000313" key="12">
    <source>
        <dbReference type="EMBL" id="TVY82458.1"/>
    </source>
</evidence>
<dbReference type="SUPFAM" id="SSF52540">
    <property type="entry name" value="P-loop containing nucleoside triphosphate hydrolases"/>
    <property type="match status" value="1"/>
</dbReference>
<dbReference type="GO" id="GO:0044208">
    <property type="term" value="P:'de novo' AMP biosynthetic process"/>
    <property type="evidence" value="ECO:0007669"/>
    <property type="project" value="UniProtKB-UniRule"/>
</dbReference>
<gene>
    <name evidence="12" type="ORF">LSUE1_G003141</name>
</gene>
<dbReference type="GO" id="GO:0005525">
    <property type="term" value="F:GTP binding"/>
    <property type="evidence" value="ECO:0007669"/>
    <property type="project" value="UniProtKB-UniRule"/>
</dbReference>
<dbReference type="PANTHER" id="PTHR11846:SF0">
    <property type="entry name" value="ADENYLOSUCCINATE SYNTHETASE"/>
    <property type="match status" value="1"/>
</dbReference>